<dbReference type="InterPro" id="IPR029058">
    <property type="entry name" value="AB_hydrolase_fold"/>
</dbReference>
<reference evidence="1" key="1">
    <citation type="submission" date="2014-03" db="EMBL/GenBank/DDBJ databases">
        <title>A sequence of cellulolytic fosmid clone of goat rumen metagenome.</title>
        <authorList>
            <person name="Lee K.-T."/>
            <person name="Kim J.-Y."/>
            <person name="Kim Y.-J."/>
            <person name="Ahn J.-H."/>
            <person name="Park M.-N."/>
            <person name="Kim J.-H."/>
            <person name="Kim T.-H."/>
        </authorList>
    </citation>
    <scope>NUCLEOTIDE SEQUENCE</scope>
</reference>
<organism evidence="1">
    <name type="scientific">uncultured bacterium Lq_015_M09</name>
    <dbReference type="NCBI Taxonomy" id="1489289"/>
    <lineage>
        <taxon>Bacteria</taxon>
        <taxon>environmental samples</taxon>
    </lineage>
</organism>
<dbReference type="AlphaFoldDB" id="A0A0B4N0N9"/>
<name>A0A0B4N0N9_9BACT</name>
<proteinExistence type="predicted"/>
<dbReference type="Gene3D" id="1.20.1600.10">
    <property type="entry name" value="Outer membrane efflux proteins (OEP)"/>
    <property type="match status" value="1"/>
</dbReference>
<dbReference type="EMBL" id="KJ631404">
    <property type="protein sequence ID" value="AIF26255.1"/>
    <property type="molecule type" value="Genomic_DNA"/>
</dbReference>
<dbReference type="SUPFAM" id="SSF56954">
    <property type="entry name" value="Outer membrane efflux proteins (OEP)"/>
    <property type="match status" value="1"/>
</dbReference>
<accession>A0A0B4N0N9</accession>
<dbReference type="Gene3D" id="3.40.50.1820">
    <property type="entry name" value="alpha/beta hydrolase"/>
    <property type="match status" value="1"/>
</dbReference>
<dbReference type="SUPFAM" id="SSF53474">
    <property type="entry name" value="alpha/beta-Hydrolases"/>
    <property type="match status" value="1"/>
</dbReference>
<sequence>MNKSKTKTTMMARVLMLGLLVLLPTMAGAQRILTLDSCRAMALRNNKQMGVAKMKQEVNANLRKSARTQYLPKINALGGYMWMSREISILNDDQKEALGNMGTNTAAKLQDALAPLTSALPAATQQKMAGDMAAFAGALDQLGAGIVDGFRTDTRNMVAGAQMVRQIQTAVFEESCNVFMPYYRQISMPKPGSDYSAIIDYVSKFDATDALDYYLNNLNQGRPFILAGHSQGASVLIALLENYMTKHPEALQRMVAAYPIGFAVTKDWLAKTGLKFAEGATDTGVIVSWNTEGPTNLKEKNMTLAPGGISINPINWKRDDTYADVKENLGSLTVEGKLVTPGIADARVDTARGSVVVTTADAKLYAIPADGAEMFGPESYHLHDYGFFFNNFKQNVADRIKAYMEK</sequence>
<dbReference type="Pfam" id="PF11288">
    <property type="entry name" value="DUF3089"/>
    <property type="match status" value="1"/>
</dbReference>
<dbReference type="InterPro" id="IPR021440">
    <property type="entry name" value="DUF3089"/>
</dbReference>
<evidence type="ECO:0000313" key="1">
    <source>
        <dbReference type="EMBL" id="AIF26255.1"/>
    </source>
</evidence>
<protein>
    <submittedName>
        <fullName evidence="1">Putative Est5S</fullName>
    </submittedName>
</protein>